<dbReference type="InterPro" id="IPR027417">
    <property type="entry name" value="P-loop_NTPase"/>
</dbReference>
<dbReference type="AlphaFoldDB" id="A0A821B884"/>
<evidence type="ECO:0000313" key="4">
    <source>
        <dbReference type="Proteomes" id="UP000663848"/>
    </source>
</evidence>
<sequence length="108" mass="12022">MTNHNVKTIKLVIWDTAGQEKFQTIASSYYGGAHGIIIVLDVTNSARDSNIVAVFHCDRYAQMLLIGDSGVGKTSLLKRFTLDIFDESFHPTIGVEFVSVCFYFADCH</sequence>
<proteinExistence type="predicted"/>
<dbReference type="PANTHER" id="PTHR47977">
    <property type="entry name" value="RAS-RELATED PROTEIN RAB"/>
    <property type="match status" value="1"/>
</dbReference>
<organism evidence="3 4">
    <name type="scientific">Rotaria socialis</name>
    <dbReference type="NCBI Taxonomy" id="392032"/>
    <lineage>
        <taxon>Eukaryota</taxon>
        <taxon>Metazoa</taxon>
        <taxon>Spiralia</taxon>
        <taxon>Gnathifera</taxon>
        <taxon>Rotifera</taxon>
        <taxon>Eurotatoria</taxon>
        <taxon>Bdelloidea</taxon>
        <taxon>Philodinida</taxon>
        <taxon>Philodinidae</taxon>
        <taxon>Rotaria</taxon>
    </lineage>
</organism>
<dbReference type="GO" id="GO:0003924">
    <property type="term" value="F:GTPase activity"/>
    <property type="evidence" value="ECO:0007669"/>
    <property type="project" value="InterPro"/>
</dbReference>
<name>A0A821B884_9BILA</name>
<keyword evidence="1" id="KW-0547">Nucleotide-binding</keyword>
<dbReference type="InterPro" id="IPR050227">
    <property type="entry name" value="Rab"/>
</dbReference>
<evidence type="ECO:0000256" key="2">
    <source>
        <dbReference type="ARBA" id="ARBA00023134"/>
    </source>
</evidence>
<protein>
    <submittedName>
        <fullName evidence="3">Uncharacterized protein</fullName>
    </submittedName>
</protein>
<dbReference type="InterPro" id="IPR001806">
    <property type="entry name" value="Small_GTPase"/>
</dbReference>
<dbReference type="Proteomes" id="UP000663848">
    <property type="component" value="Unassembled WGS sequence"/>
</dbReference>
<dbReference type="GO" id="GO:0005525">
    <property type="term" value="F:GTP binding"/>
    <property type="evidence" value="ECO:0007669"/>
    <property type="project" value="UniProtKB-KW"/>
</dbReference>
<keyword evidence="2" id="KW-0342">GTP-binding</keyword>
<evidence type="ECO:0000256" key="1">
    <source>
        <dbReference type="ARBA" id="ARBA00022741"/>
    </source>
</evidence>
<accession>A0A821B884</accession>
<dbReference type="EMBL" id="CAJOBR010001228">
    <property type="protein sequence ID" value="CAF4589629.1"/>
    <property type="molecule type" value="Genomic_DNA"/>
</dbReference>
<dbReference type="Pfam" id="PF00071">
    <property type="entry name" value="Ras"/>
    <property type="match status" value="2"/>
</dbReference>
<gene>
    <name evidence="3" type="ORF">QYT958_LOCUS10811</name>
</gene>
<dbReference type="PROSITE" id="PS51419">
    <property type="entry name" value="RAB"/>
    <property type="match status" value="1"/>
</dbReference>
<feature type="non-terminal residue" evidence="3">
    <location>
        <position position="1"/>
    </location>
</feature>
<dbReference type="SUPFAM" id="SSF52540">
    <property type="entry name" value="P-loop containing nucleoside triphosphate hydrolases"/>
    <property type="match status" value="2"/>
</dbReference>
<reference evidence="3" key="1">
    <citation type="submission" date="2021-02" db="EMBL/GenBank/DDBJ databases">
        <authorList>
            <person name="Nowell W R."/>
        </authorList>
    </citation>
    <scope>NUCLEOTIDE SEQUENCE</scope>
</reference>
<dbReference type="Gene3D" id="3.40.50.300">
    <property type="entry name" value="P-loop containing nucleotide triphosphate hydrolases"/>
    <property type="match status" value="2"/>
</dbReference>
<dbReference type="PRINTS" id="PR00449">
    <property type="entry name" value="RASTRNSFRMNG"/>
</dbReference>
<evidence type="ECO:0000313" key="3">
    <source>
        <dbReference type="EMBL" id="CAF4589629.1"/>
    </source>
</evidence>
<dbReference type="SMART" id="SM00175">
    <property type="entry name" value="RAB"/>
    <property type="match status" value="1"/>
</dbReference>
<comment type="caution">
    <text evidence="3">The sequence shown here is derived from an EMBL/GenBank/DDBJ whole genome shotgun (WGS) entry which is preliminary data.</text>
</comment>